<dbReference type="EMBL" id="KI695338">
    <property type="protein sequence ID" value="ETM36275.1"/>
    <property type="molecule type" value="Genomic_DNA"/>
</dbReference>
<reference evidence="1" key="1">
    <citation type="submission" date="2013-11" db="EMBL/GenBank/DDBJ databases">
        <title>The Genome Sequence of Phytophthora parasitica IAC_01/95.</title>
        <authorList>
            <consortium name="The Broad Institute Genomics Platform"/>
            <person name="Russ C."/>
            <person name="Tyler B."/>
            <person name="Panabieres F."/>
            <person name="Shan W."/>
            <person name="Tripathy S."/>
            <person name="Grunwald N."/>
            <person name="Machado M."/>
            <person name="Johnson C.S."/>
            <person name="Arredondo F."/>
            <person name="Hong C."/>
            <person name="Coffey M."/>
            <person name="Young S.K."/>
            <person name="Zeng Q."/>
            <person name="Gargeya S."/>
            <person name="Fitzgerald M."/>
            <person name="Abouelleil A."/>
            <person name="Alvarado L."/>
            <person name="Chapman S.B."/>
            <person name="Gainer-Dewar J."/>
            <person name="Goldberg J."/>
            <person name="Griggs A."/>
            <person name="Gujja S."/>
            <person name="Hansen M."/>
            <person name="Howarth C."/>
            <person name="Imamovic A."/>
            <person name="Ireland A."/>
            <person name="Larimer J."/>
            <person name="McCowan C."/>
            <person name="Murphy C."/>
            <person name="Pearson M."/>
            <person name="Poon T.W."/>
            <person name="Priest M."/>
            <person name="Roberts A."/>
            <person name="Saif S."/>
            <person name="Shea T."/>
            <person name="Sykes S."/>
            <person name="Wortman J."/>
            <person name="Nusbaum C."/>
            <person name="Birren B."/>
        </authorList>
    </citation>
    <scope>NUCLEOTIDE SEQUENCE [LARGE SCALE GENOMIC DNA]</scope>
    <source>
        <strain evidence="1">IAC_01/95</strain>
    </source>
</reference>
<organism evidence="1">
    <name type="scientific">Phytophthora nicotianae</name>
    <name type="common">Potato buckeye rot agent</name>
    <name type="synonym">Phytophthora parasitica</name>
    <dbReference type="NCBI Taxonomy" id="4792"/>
    <lineage>
        <taxon>Eukaryota</taxon>
        <taxon>Sar</taxon>
        <taxon>Stramenopiles</taxon>
        <taxon>Oomycota</taxon>
        <taxon>Peronosporomycetes</taxon>
        <taxon>Peronosporales</taxon>
        <taxon>Peronosporaceae</taxon>
        <taxon>Phytophthora</taxon>
    </lineage>
</organism>
<dbReference type="AlphaFoldDB" id="W2MIZ5"/>
<dbReference type="Proteomes" id="UP000054532">
    <property type="component" value="Unassembled WGS sequence"/>
</dbReference>
<sequence length="58" mass="6308">MASGGSQGLVPRWQFGMNSWETGVGGREWEQSEGVIYQLLQQGFSEREVHAIVPVGGS</sequence>
<evidence type="ECO:0000313" key="1">
    <source>
        <dbReference type="EMBL" id="ETM36275.1"/>
    </source>
</evidence>
<accession>W2MIZ5</accession>
<proteinExistence type="predicted"/>
<gene>
    <name evidence="1" type="ORF">L914_16998</name>
</gene>
<protein>
    <submittedName>
        <fullName evidence="1">Uncharacterized protein</fullName>
    </submittedName>
</protein>
<name>W2MIZ5_PHYNI</name>